<organism evidence="2 3">
    <name type="scientific">Bosea lupini</name>
    <dbReference type="NCBI Taxonomy" id="1036779"/>
    <lineage>
        <taxon>Bacteria</taxon>
        <taxon>Pseudomonadati</taxon>
        <taxon>Pseudomonadota</taxon>
        <taxon>Alphaproteobacteria</taxon>
        <taxon>Hyphomicrobiales</taxon>
        <taxon>Boseaceae</taxon>
        <taxon>Bosea</taxon>
    </lineage>
</organism>
<feature type="transmembrane region" description="Helical" evidence="1">
    <location>
        <begin position="48"/>
        <end position="65"/>
    </location>
</feature>
<name>A0A1H7GKR9_9HYPH</name>
<evidence type="ECO:0000313" key="2">
    <source>
        <dbReference type="EMBL" id="SEK38137.1"/>
    </source>
</evidence>
<gene>
    <name evidence="2" type="ORF">SAMN04515666_101372</name>
</gene>
<keyword evidence="1" id="KW-0472">Membrane</keyword>
<dbReference type="Proteomes" id="UP000199664">
    <property type="component" value="Unassembled WGS sequence"/>
</dbReference>
<dbReference type="AlphaFoldDB" id="A0A1H7GKR9"/>
<reference evidence="3" key="1">
    <citation type="submission" date="2016-10" db="EMBL/GenBank/DDBJ databases">
        <authorList>
            <person name="Varghese N."/>
            <person name="Submissions S."/>
        </authorList>
    </citation>
    <scope>NUCLEOTIDE SEQUENCE [LARGE SCALE GENOMIC DNA]</scope>
    <source>
        <strain evidence="3">LMG 26383,CCUG 61248,R- 45681</strain>
    </source>
</reference>
<sequence length="66" mass="7194">MASRSAVPKIRIAGLERAARFAGEAFAYEELSSVETRHDAESAQLRRLWWGAAIVALIGLAIVALR</sequence>
<accession>A0A1H7GKR9</accession>
<dbReference type="EMBL" id="FOAN01000001">
    <property type="protein sequence ID" value="SEK38137.1"/>
    <property type="molecule type" value="Genomic_DNA"/>
</dbReference>
<dbReference type="RefSeq" id="WP_091829211.1">
    <property type="nucleotide sequence ID" value="NZ_FOAN01000001.1"/>
</dbReference>
<evidence type="ECO:0000313" key="3">
    <source>
        <dbReference type="Proteomes" id="UP000199664"/>
    </source>
</evidence>
<protein>
    <submittedName>
        <fullName evidence="2">Uncharacterized protein</fullName>
    </submittedName>
</protein>
<keyword evidence="1" id="KW-1133">Transmembrane helix</keyword>
<proteinExistence type="predicted"/>
<keyword evidence="1" id="KW-0812">Transmembrane</keyword>
<evidence type="ECO:0000256" key="1">
    <source>
        <dbReference type="SAM" id="Phobius"/>
    </source>
</evidence>
<keyword evidence="3" id="KW-1185">Reference proteome</keyword>